<dbReference type="RefSeq" id="XP_033360550.1">
    <property type="nucleotide sequence ID" value="XM_033504659.1"/>
</dbReference>
<protein>
    <submittedName>
        <fullName evidence="3">Uncharacterized protein LOC117239222 isoform X1</fullName>
    </submittedName>
</protein>
<dbReference type="Proteomes" id="UP000504631">
    <property type="component" value="Unplaced"/>
</dbReference>
<feature type="region of interest" description="Disordered" evidence="1">
    <location>
        <begin position="542"/>
        <end position="573"/>
    </location>
</feature>
<feature type="region of interest" description="Disordered" evidence="1">
    <location>
        <begin position="1234"/>
        <end position="1263"/>
    </location>
</feature>
<dbReference type="InterPro" id="IPR013083">
    <property type="entry name" value="Znf_RING/FYVE/PHD"/>
</dbReference>
<feature type="compositionally biased region" description="Low complexity" evidence="1">
    <location>
        <begin position="913"/>
        <end position="931"/>
    </location>
</feature>
<keyword evidence="2" id="KW-1185">Reference proteome</keyword>
<feature type="region of interest" description="Disordered" evidence="1">
    <location>
        <begin position="798"/>
        <end position="844"/>
    </location>
</feature>
<evidence type="ECO:0000256" key="1">
    <source>
        <dbReference type="SAM" id="MobiDB-lite"/>
    </source>
</evidence>
<accession>A0A6J3L5J6</accession>
<organism evidence="2 3">
    <name type="scientific">Bombus vosnesenskii</name>
    <dbReference type="NCBI Taxonomy" id="207650"/>
    <lineage>
        <taxon>Eukaryota</taxon>
        <taxon>Metazoa</taxon>
        <taxon>Ecdysozoa</taxon>
        <taxon>Arthropoda</taxon>
        <taxon>Hexapoda</taxon>
        <taxon>Insecta</taxon>
        <taxon>Pterygota</taxon>
        <taxon>Neoptera</taxon>
        <taxon>Endopterygota</taxon>
        <taxon>Hymenoptera</taxon>
        <taxon>Apocrita</taxon>
        <taxon>Aculeata</taxon>
        <taxon>Apoidea</taxon>
        <taxon>Anthophila</taxon>
        <taxon>Apidae</taxon>
        <taxon>Bombus</taxon>
        <taxon>Pyrobombus</taxon>
    </lineage>
</organism>
<proteinExistence type="predicted"/>
<reference evidence="3" key="1">
    <citation type="submission" date="2025-08" db="UniProtKB">
        <authorList>
            <consortium name="RefSeq"/>
        </authorList>
    </citation>
    <scope>IDENTIFICATION</scope>
    <source>
        <tissue evidence="3">Muscle</tissue>
    </source>
</reference>
<feature type="region of interest" description="Disordered" evidence="1">
    <location>
        <begin position="764"/>
        <end position="783"/>
    </location>
</feature>
<feature type="compositionally biased region" description="Polar residues" evidence="1">
    <location>
        <begin position="996"/>
        <end position="1006"/>
    </location>
</feature>
<gene>
    <name evidence="3" type="primary">LOC117239222</name>
</gene>
<dbReference type="SUPFAM" id="SSF57903">
    <property type="entry name" value="FYVE/PHD zinc finger"/>
    <property type="match status" value="1"/>
</dbReference>
<feature type="region of interest" description="Disordered" evidence="1">
    <location>
        <begin position="900"/>
        <end position="938"/>
    </location>
</feature>
<feature type="region of interest" description="Disordered" evidence="1">
    <location>
        <begin position="1381"/>
        <end position="1403"/>
    </location>
</feature>
<feature type="compositionally biased region" description="Polar residues" evidence="1">
    <location>
        <begin position="770"/>
        <end position="779"/>
    </location>
</feature>
<sequence>MNGKMLMSPGMSLVVAGVASGICFLIYSGVLRGKPGDSKEDEKQIPVSENRCTCCLKPFFLGRGVRCEDCGGKSCRKGCSRWDPSDNAWHCLFCRQQRYWLKKNGIEAFGGPIDEKDLHRYFNTAKSQVYVAGVENAATSSGQGLATKQEDANTMETVRDFVEKIVVRLMGNLNDTPIHRLYDHPAYDKLMERHITPLVDALSRLAMALRLSLENKPNTDSPTMAHTALREIVERAVEEARKLPGLGGSGVSGSVPEARNVVEDSYEDILATAILNKVIEKFQKEQVDGNSNVLPGKPVSAKCALSENEAGLDEGVEEGCSSLEPLSQDDCSSDCSASCSRRVRNQPEPLSLTIEERIEEVTTTYASDEDHREHDVLPIKNAHRVPFPELGMDIIDPCQESEDSQDDPDTTTTHIGLVSPIESWEENWLFQKKRVQSQADPVAMLVPNPSADFKALIGDKDAEDTSDLSECSSAQSDEEIEKELMEAISSVVPRSPKKKEFENGLDYLNSSDDFSLKVDDTNSFSNGGYVYVSDEEKTDCRRVKDQRKAEKQREKEEDYKQSVKGNEEVKAKEIKEKEVKRKLERVETEDEKPVSESINVISNGLKKVGMERQKTNEVSEEDKIRNLINGDDFIKVDRSAKKSESDNLSNSVNSKPLTVILPDESELNVPKTPTPTPTRISMEISLGNPHSEKTYISQEKIVLNSLECAKKKLMAVNDDSVEAFEDEETMFAQQKVDFHAEDIQQESEYTEHYDIATQRHLDSLTKSESFESSPLTNASIEDDESKCRQAVAFAKAESASHLSLQNKDAEEEGRLSTPPRPGTIAEREHKKWENAPPIENNPYSQENIQKRLLERQYSRRSSDIPGIHTELPKSNGADMDVVLAPHEPDIKRFGRDYYINDSRASGNEKGRRSTASTSSRPSSSLSQRSSSNGMADQDQQVSFQLEKFEEASLRGSLSRWTYRDPYSSPQFAINPLLRLELDVSTEPTDRDHEKINGSNENSTGNDVPNGIGYSKNMTKNKEHIDKYEAIVEKETKYFDIDGQDVKSLGTDNDILKLMSSDFSQKVAYNPLYEPEKSILKSDDSGMFSVDMNPMEDNKKQSEEFWRLWINNNQDHTRNDQILSFNGRRYWNLNGYKYHTFGGIKNSLDKSVEDSDAEDNLKMETRDDEPFDITDFSKFKFQTFGGIKKGKKIDGKGIPMYRKMILRSCIRNCKNTKGMRSSQSDSALQRMNGINNASNEKIDQESDRQSDYESDSPEERDTMKYLNINTKRKRNNKFYKKRIKTVFSSYRSSSDESWQDEDVQSPDKQIMRKCLRDTPKKIKLRPNPDNDSNYFFNTSRRKVFNDSLRRVRSQKRLSDDSESLKLEPPIVPEMVEKTFETLKDLRSKGKKKKSKSSESNNQKKTGVRCLTDLTIW</sequence>
<feature type="region of interest" description="Disordered" evidence="1">
    <location>
        <begin position="985"/>
        <end position="1016"/>
    </location>
</feature>
<evidence type="ECO:0000313" key="2">
    <source>
        <dbReference type="Proteomes" id="UP000504631"/>
    </source>
</evidence>
<dbReference type="InterPro" id="IPR011011">
    <property type="entry name" value="Znf_FYVE_PHD"/>
</dbReference>
<dbReference type="Gene3D" id="3.30.40.10">
    <property type="entry name" value="Zinc/RING finger domain, C3HC4 (zinc finger)"/>
    <property type="match status" value="1"/>
</dbReference>
<dbReference type="KEGG" id="bvk:117239222"/>
<name>A0A6J3L5J6_9HYME</name>
<evidence type="ECO:0000313" key="3">
    <source>
        <dbReference type="RefSeq" id="XP_033360550.1"/>
    </source>
</evidence>
<dbReference type="GeneID" id="117239222"/>
<feature type="compositionally biased region" description="Basic and acidic residues" evidence="1">
    <location>
        <begin position="1239"/>
        <end position="1262"/>
    </location>
</feature>